<evidence type="ECO:0000256" key="3">
    <source>
        <dbReference type="ARBA" id="ARBA00023212"/>
    </source>
</evidence>
<feature type="region of interest" description="Disordered" evidence="6">
    <location>
        <begin position="1637"/>
        <end position="1667"/>
    </location>
</feature>
<keyword evidence="2" id="KW-0963">Cytoplasm</keyword>
<feature type="compositionally biased region" description="Low complexity" evidence="6">
    <location>
        <begin position="38"/>
        <end position="51"/>
    </location>
</feature>
<evidence type="ECO:0000256" key="4">
    <source>
        <dbReference type="ARBA" id="ARBA00038123"/>
    </source>
</evidence>
<feature type="region of interest" description="Disordered" evidence="6">
    <location>
        <begin position="1092"/>
        <end position="1112"/>
    </location>
</feature>
<comment type="caution">
    <text evidence="8">The sequence shown here is derived from an EMBL/GenBank/DDBJ whole genome shotgun (WGS) entry which is preliminary data.</text>
</comment>
<comment type="similarity">
    <text evidence="4">Belongs to the CEP135/TSGA10 family.</text>
</comment>
<evidence type="ECO:0000256" key="6">
    <source>
        <dbReference type="SAM" id="MobiDB-lite"/>
    </source>
</evidence>
<feature type="compositionally biased region" description="Low complexity" evidence="6">
    <location>
        <begin position="623"/>
        <end position="639"/>
    </location>
</feature>
<keyword evidence="3" id="KW-0206">Cytoskeleton</keyword>
<feature type="compositionally biased region" description="Low complexity" evidence="6">
    <location>
        <begin position="848"/>
        <end position="862"/>
    </location>
</feature>
<sequence>MPGAGPAGAPRRRLAGKGPAAKTAKTVLKKPAVRRRPAAAAGEGEAGPPLPPAVVLNLERRQDRWDAVGRRLEPLGLRFRRWAAVDGVASSPAAISTDLVALRWSTARNWEYVVKVFEGGKQCGYEPKELPLTGGERGCAASHAAVWRHVAEGVHGGGPLVVLEDDAKPTPAFASRLPQALAALREEEPDVLFLGYTQAAPWRRKEDGAEGSNRDLVTRASVAVASRRGWGPKSAMAVGRGQPVREGGAGADALLVNGSLVRARANRALLPVEALRRAAVDAEAPVLDAEAPPLLDAERPGWVRKECAAMGRAGLKKSIEALLAVHVPSWKSMPVAAMAEYLGVWIGPAANMEMWSRMFREWVEVVHAITKQQAAPSVAIQLYNSRAVSKFSYLCQLAPLPKHVARWESWALHKVLHLPSCTFPLQDLLALRTWAKVRPLSLKVQATATLWRAAAVTIKNWRPLFCRLQKKARTALPIVLWTRNCWSPPFWQRRAFVQELAEAAAGFVENDWLRAPVARAKIALKGLRERLRELHYCEPVDAESAELVERILGDLVASIDKLLGLRRQEEAQAQRLSETRSELGALELDNPQLSSDNNALHLELIDAGEEALQCLEPFEPRAPTAAARGGHAGADGAVRGRPRGTRRRRGEQAALRAKAASLEEALDDCAAQVADLEDDARRHEDHARGSEERAAEIAHRLAGQGPSRGAQGKRAELARLRREAAELRLAVARGERAATQLGGRRAELTAQREAARLEVARLAPSLEALQGDEARAAAQAQQLADGGARRVLAEEQQLAEADRRADEASAQHAALAEENAELAAQVREAEAEARDAAAAAEARAAEARGAAGAPAAGQRPAESAGGTEHPAEAARAAQLELRAEQVEAECLQAGELQASLEAQVDVAQASLDEALARCRERDAACERFEADATHGRQRARQMSARVGMLRASLQDLDGEHELLLEHAHAQQGALFEASGRRWPELREGTRRLGAMVESLDGEHGQRSAELERALGAERRSRDGLATAERALEAATAAHARVEREEVAAEERAEVAAAQRDDLAEEVARWAVELREESRRTLQAHDRAAALRGAASDAAAEADAARRSEAADERRAREELARLRRATAAAAVERARLEALRSEGSLQVRERAQRAEERLGRMQQELEQVVHRHGGILEEMEQADVHQHQLEAEAQALAARAADAEAQLQILGEARARSRQQLGAAEASLAHGRLAAENARHAGPLRAEAGELTAQVASAEAARDRLGAEVQEALQQLASERPPSDAAGARLGDEDRALTAQVEALRRAALELDEECDGRRRAADLGAEEAAEAERRMAADGREAAEARQAVEDLRAAAEATAEQLQGARAALAERRRLLQQLQGRGAVLRREASEGSGEASTIMDDLMHMTRENQSLHEEIRTLEDGVGALARESRGLALERELGAQQLQALQLERDDVGRLYHQVCQQTRAQSAAIERLRAEGDLARSAVGAVDSDLRRALRCEEEWQAQSDQVSTDLAVVQGQVQDMAGRLLRAEASHREALQEDARLEGGVAAAAEVCRGSSLRGAAQHRAAAALRARRQQLADAAQRARAEAQAQRAFAAEGWEQARRLEALLEEGWRQLGAREEENEALRAQLQGARPAAAALPGAGGPEAAQAPADAGEMRAEVERRYAEVGELDAEQSRLMAEVLVLRAALRQRPQ</sequence>
<feature type="region of interest" description="Disordered" evidence="6">
    <location>
        <begin position="848"/>
        <end position="875"/>
    </location>
</feature>
<feature type="coiled-coil region" evidence="5">
    <location>
        <begin position="1122"/>
        <end position="1220"/>
    </location>
</feature>
<dbReference type="CDD" id="cd06532">
    <property type="entry name" value="Glyco_transf_25"/>
    <property type="match status" value="1"/>
</dbReference>
<evidence type="ECO:0000259" key="7">
    <source>
        <dbReference type="Pfam" id="PF01755"/>
    </source>
</evidence>
<feature type="compositionally biased region" description="Low complexity" evidence="6">
    <location>
        <begin position="16"/>
        <end position="26"/>
    </location>
</feature>
<dbReference type="Pfam" id="PF01755">
    <property type="entry name" value="Glyco_transf_25"/>
    <property type="match status" value="1"/>
</dbReference>
<feature type="coiled-coil region" evidence="5">
    <location>
        <begin position="791"/>
        <end position="843"/>
    </location>
</feature>
<dbReference type="InterPro" id="IPR002654">
    <property type="entry name" value="Glyco_trans_25"/>
</dbReference>
<dbReference type="PANTHER" id="PTHR20544">
    <property type="entry name" value="CENTROSOMAL PROTEIN CEP135"/>
    <property type="match status" value="1"/>
</dbReference>
<dbReference type="InterPro" id="IPR051877">
    <property type="entry name" value="Centriole_BasalBody_StrucProt"/>
</dbReference>
<feature type="coiled-coil region" evidence="5">
    <location>
        <begin position="1329"/>
        <end position="1426"/>
    </location>
</feature>
<evidence type="ECO:0000256" key="2">
    <source>
        <dbReference type="ARBA" id="ARBA00022490"/>
    </source>
</evidence>
<feature type="region of interest" description="Disordered" evidence="6">
    <location>
        <begin position="623"/>
        <end position="651"/>
    </location>
</feature>
<feature type="coiled-coil region" evidence="5">
    <location>
        <begin position="876"/>
        <end position="917"/>
    </location>
</feature>
<comment type="subcellular location">
    <subcellularLocation>
        <location evidence="1">Cytoplasm</location>
        <location evidence="1">Cytoskeleton</location>
        <location evidence="1">Microtubule organizing center</location>
        <location evidence="1">Centrosome</location>
        <location evidence="1">Centriole</location>
    </subcellularLocation>
</comment>
<dbReference type="PANTHER" id="PTHR20544:SF0">
    <property type="entry name" value="NUCLEOPROTEIN TPR_MLP1 DOMAIN-CONTAINING PROTEIN"/>
    <property type="match status" value="1"/>
</dbReference>
<feature type="coiled-coil region" evidence="5">
    <location>
        <begin position="652"/>
        <end position="737"/>
    </location>
</feature>
<feature type="coiled-coil region" evidence="5">
    <location>
        <begin position="1024"/>
        <end position="1079"/>
    </location>
</feature>
<evidence type="ECO:0000313" key="9">
    <source>
        <dbReference type="Proteomes" id="UP001189429"/>
    </source>
</evidence>
<reference evidence="8" key="1">
    <citation type="submission" date="2023-10" db="EMBL/GenBank/DDBJ databases">
        <authorList>
            <person name="Chen Y."/>
            <person name="Shah S."/>
            <person name="Dougan E. K."/>
            <person name="Thang M."/>
            <person name="Chan C."/>
        </authorList>
    </citation>
    <scope>NUCLEOTIDE SEQUENCE [LARGE SCALE GENOMIC DNA]</scope>
</reference>
<gene>
    <name evidence="8" type="ORF">PCOR1329_LOCUS32902</name>
</gene>
<evidence type="ECO:0000256" key="1">
    <source>
        <dbReference type="ARBA" id="ARBA00004114"/>
    </source>
</evidence>
<feature type="region of interest" description="Disordered" evidence="6">
    <location>
        <begin position="1"/>
        <end position="51"/>
    </location>
</feature>
<feature type="compositionally biased region" description="Low complexity" evidence="6">
    <location>
        <begin position="1637"/>
        <end position="1662"/>
    </location>
</feature>
<organism evidence="8 9">
    <name type="scientific">Prorocentrum cordatum</name>
    <dbReference type="NCBI Taxonomy" id="2364126"/>
    <lineage>
        <taxon>Eukaryota</taxon>
        <taxon>Sar</taxon>
        <taxon>Alveolata</taxon>
        <taxon>Dinophyceae</taxon>
        <taxon>Prorocentrales</taxon>
        <taxon>Prorocentraceae</taxon>
        <taxon>Prorocentrum</taxon>
    </lineage>
</organism>
<protein>
    <recommendedName>
        <fullName evidence="7">Glycosyl transferase family 25 domain-containing protein</fullName>
    </recommendedName>
</protein>
<feature type="compositionally biased region" description="Basic and acidic residues" evidence="6">
    <location>
        <begin position="1102"/>
        <end position="1112"/>
    </location>
</feature>
<feature type="compositionally biased region" description="Low complexity" evidence="6">
    <location>
        <begin position="1092"/>
        <end position="1101"/>
    </location>
</feature>
<dbReference type="Proteomes" id="UP001189429">
    <property type="component" value="Unassembled WGS sequence"/>
</dbReference>
<dbReference type="EMBL" id="CAUYUJ010013558">
    <property type="protein sequence ID" value="CAK0836415.1"/>
    <property type="molecule type" value="Genomic_DNA"/>
</dbReference>
<name>A0ABN9SVE2_9DINO</name>
<proteinExistence type="inferred from homology"/>
<keyword evidence="5" id="KW-0175">Coiled coil</keyword>
<keyword evidence="9" id="KW-1185">Reference proteome</keyword>
<evidence type="ECO:0000313" key="8">
    <source>
        <dbReference type="EMBL" id="CAK0836415.1"/>
    </source>
</evidence>
<feature type="compositionally biased region" description="Basic residues" evidence="6">
    <location>
        <begin position="640"/>
        <end position="649"/>
    </location>
</feature>
<accession>A0ABN9SVE2</accession>
<evidence type="ECO:0000256" key="5">
    <source>
        <dbReference type="SAM" id="Coils"/>
    </source>
</evidence>
<feature type="compositionally biased region" description="Basic residues" evidence="6">
    <location>
        <begin position="27"/>
        <end position="37"/>
    </location>
</feature>
<feature type="domain" description="Glycosyl transferase family 25" evidence="7">
    <location>
        <begin position="54"/>
        <end position="185"/>
    </location>
</feature>